<name>A0A0C3LDC0_9AGAM</name>
<gene>
    <name evidence="3" type="ORF">M407DRAFT_19185</name>
</gene>
<keyword evidence="4" id="KW-1185">Reference proteome</keyword>
<accession>A0A0C3LDC0</accession>
<organism evidence="3 4">
    <name type="scientific">Tulasnella calospora MUT 4182</name>
    <dbReference type="NCBI Taxonomy" id="1051891"/>
    <lineage>
        <taxon>Eukaryota</taxon>
        <taxon>Fungi</taxon>
        <taxon>Dikarya</taxon>
        <taxon>Basidiomycota</taxon>
        <taxon>Agaricomycotina</taxon>
        <taxon>Agaricomycetes</taxon>
        <taxon>Cantharellales</taxon>
        <taxon>Tulasnellaceae</taxon>
        <taxon>Tulasnella</taxon>
    </lineage>
</organism>
<dbReference type="Pfam" id="PF10356">
    <property type="entry name" value="RRG7"/>
    <property type="match status" value="1"/>
</dbReference>
<dbReference type="InterPro" id="IPR018828">
    <property type="entry name" value="RRG7"/>
</dbReference>
<dbReference type="OrthoDB" id="20734at2759"/>
<evidence type="ECO:0000256" key="2">
    <source>
        <dbReference type="ARBA" id="ARBA00023128"/>
    </source>
</evidence>
<dbReference type="GO" id="GO:0005739">
    <property type="term" value="C:mitochondrion"/>
    <property type="evidence" value="ECO:0007669"/>
    <property type="project" value="UniProtKB-SubCell"/>
</dbReference>
<dbReference type="EMBL" id="KN822959">
    <property type="protein sequence ID" value="KIO31928.1"/>
    <property type="molecule type" value="Genomic_DNA"/>
</dbReference>
<evidence type="ECO:0000313" key="4">
    <source>
        <dbReference type="Proteomes" id="UP000054248"/>
    </source>
</evidence>
<comment type="subcellular location">
    <subcellularLocation>
        <location evidence="1">Mitochondrion</location>
    </subcellularLocation>
</comment>
<dbReference type="PANTHER" id="PTHR28133">
    <property type="entry name" value="REQUIRED FOR RESPIRATORY GROWTH PROTEIN 7, MITOCHONDRIAL"/>
    <property type="match status" value="1"/>
</dbReference>
<evidence type="ECO:0000313" key="3">
    <source>
        <dbReference type="EMBL" id="KIO31928.1"/>
    </source>
</evidence>
<reference evidence="4" key="2">
    <citation type="submission" date="2015-01" db="EMBL/GenBank/DDBJ databases">
        <title>Evolutionary Origins and Diversification of the Mycorrhizal Mutualists.</title>
        <authorList>
            <consortium name="DOE Joint Genome Institute"/>
            <consortium name="Mycorrhizal Genomics Consortium"/>
            <person name="Kohler A."/>
            <person name="Kuo A."/>
            <person name="Nagy L.G."/>
            <person name="Floudas D."/>
            <person name="Copeland A."/>
            <person name="Barry K.W."/>
            <person name="Cichocki N."/>
            <person name="Veneault-Fourrey C."/>
            <person name="LaButti K."/>
            <person name="Lindquist E.A."/>
            <person name="Lipzen A."/>
            <person name="Lundell T."/>
            <person name="Morin E."/>
            <person name="Murat C."/>
            <person name="Riley R."/>
            <person name="Ohm R."/>
            <person name="Sun H."/>
            <person name="Tunlid A."/>
            <person name="Henrissat B."/>
            <person name="Grigoriev I.V."/>
            <person name="Hibbett D.S."/>
            <person name="Martin F."/>
        </authorList>
    </citation>
    <scope>NUCLEOTIDE SEQUENCE [LARGE SCALE GENOMIC DNA]</scope>
    <source>
        <strain evidence="4">MUT 4182</strain>
    </source>
</reference>
<keyword evidence="2" id="KW-0496">Mitochondrion</keyword>
<sequence>MAASGRKMLSTVHKGLAFEQRALSLLQNNLSMSLTSVAGRGDGGIDLQGWWWLPQLTRAGNLGMADAKRSGDGVYGSASLLAAQDLVRRKVRVIAQCKAESRKLGPKHVRELEGVVSRLQFQSLPNATPGQPLAPTVAILISESLFTKASTLHAMSSPIPFLLLHLPPLPQTFGSSDKGTAKRQTTDDPCLVGSAVANQAFLGTSNGADVLGLSGKLEIRWERLIKPKVGGERGRLGLWWDRKRLAHWIPPA</sequence>
<dbReference type="HOGENOM" id="CLU_074378_1_0_1"/>
<protein>
    <recommendedName>
        <fullName evidence="5">Required for respiratory growth protein 7, mitochondrial</fullName>
    </recommendedName>
</protein>
<dbReference type="AlphaFoldDB" id="A0A0C3LDC0"/>
<dbReference type="PANTHER" id="PTHR28133:SF1">
    <property type="entry name" value="REQUIRED FOR RESPIRATORY GROWTH PROTEIN 7, MITOCHONDRIAL"/>
    <property type="match status" value="1"/>
</dbReference>
<evidence type="ECO:0008006" key="5">
    <source>
        <dbReference type="Google" id="ProtNLM"/>
    </source>
</evidence>
<evidence type="ECO:0000256" key="1">
    <source>
        <dbReference type="ARBA" id="ARBA00004173"/>
    </source>
</evidence>
<proteinExistence type="predicted"/>
<dbReference type="Proteomes" id="UP000054248">
    <property type="component" value="Unassembled WGS sequence"/>
</dbReference>
<reference evidence="3 4" key="1">
    <citation type="submission" date="2014-04" db="EMBL/GenBank/DDBJ databases">
        <authorList>
            <consortium name="DOE Joint Genome Institute"/>
            <person name="Kuo A."/>
            <person name="Girlanda M."/>
            <person name="Perotto S."/>
            <person name="Kohler A."/>
            <person name="Nagy L.G."/>
            <person name="Floudas D."/>
            <person name="Copeland A."/>
            <person name="Barry K.W."/>
            <person name="Cichocki N."/>
            <person name="Veneault-Fourrey C."/>
            <person name="LaButti K."/>
            <person name="Lindquist E.A."/>
            <person name="Lipzen A."/>
            <person name="Lundell T."/>
            <person name="Morin E."/>
            <person name="Murat C."/>
            <person name="Sun H."/>
            <person name="Tunlid A."/>
            <person name="Henrissat B."/>
            <person name="Grigoriev I.V."/>
            <person name="Hibbett D.S."/>
            <person name="Martin F."/>
            <person name="Nordberg H.P."/>
            <person name="Cantor M.N."/>
            <person name="Hua S.X."/>
        </authorList>
    </citation>
    <scope>NUCLEOTIDE SEQUENCE [LARGE SCALE GENOMIC DNA]</scope>
    <source>
        <strain evidence="3 4">MUT 4182</strain>
    </source>
</reference>